<sequence length="702" mass="71782">MELDVQAVQARLRAALADLPKVYVYISTPDTLPVCGLDGVRVQDQLFALRALGDEGLAEAWLRAVQCAQLAHDRLLSDLTAVDKHLTFWRRTLAAGGGWAHASFMLLARGPGAFAADVAAASRRLLRLAGLAEGGTAEGEGGSSATDLMQQRVLLLRELRSRLTVALAELTQAADHLRLDLSPSPPVPAHGHGSGAAWRLPSRGGFAAGGAAGAPGPGSGAERQLQAAEAAVRRAVRGMRAALEGLTGAAEAPQGPAGGPRSPPSLAAELGALLRLLALRPLAAHALGAEEAQGGAQGPLAAEGKPAQAPTQASAPAEAVAPASELVLSSGGGTARSALSAARRAAALSGPLAAVPAAAAMPSSLQRHWLRYAAAGAALAYGGWFLVRHSRLAGSDDLDRWLREAVAAVRSALATHVAAPLAAVSDELFTTFRQRPAIVSSADFESSRGSLARMLADFAADHPPGPGGAGAGAGAAGSGSGSPSALVPSDAPGSADPALAAGMGVVMRAYEEELRRPLRGLLAGDLARALLIQVQHVKVDGEAAMLRLDQILRANELTMSLLAALPALGASLAAAAGLARLLIPRAPDPRRAAVPARLAMAGLEVALEALRTAQAPADPLLSPEQAAAAAQALAEAEGEVAFRLARLYGELVALYARADRTSRFSDWRPLAEELLRLAAPGSAAERLAVHGRMVRTYSVFKT</sequence>
<keyword evidence="5" id="KW-0472">Membrane</keyword>
<evidence type="ECO:0000256" key="5">
    <source>
        <dbReference type="ARBA" id="ARBA00023136"/>
    </source>
</evidence>
<name>A0A835Y4S8_9CHLO</name>
<evidence type="ECO:0000313" key="7">
    <source>
        <dbReference type="EMBL" id="KAG2491029.1"/>
    </source>
</evidence>
<dbReference type="PANTHER" id="PTHR28234">
    <property type="entry name" value="NUCLEAR CONTROL OF ATPASE PROTEIN 2"/>
    <property type="match status" value="1"/>
</dbReference>
<protein>
    <submittedName>
        <fullName evidence="7">Uncharacterized protein</fullName>
    </submittedName>
</protein>
<keyword evidence="4" id="KW-0496">Mitochondrion</keyword>
<keyword evidence="3" id="KW-1133">Transmembrane helix</keyword>
<evidence type="ECO:0000256" key="1">
    <source>
        <dbReference type="ARBA" id="ARBA00004225"/>
    </source>
</evidence>
<evidence type="ECO:0000313" key="8">
    <source>
        <dbReference type="Proteomes" id="UP000612055"/>
    </source>
</evidence>
<comment type="subcellular location">
    <subcellularLocation>
        <location evidence="1">Mitochondrion membrane</location>
        <topology evidence="1">Multi-pass membrane protein</topology>
    </subcellularLocation>
</comment>
<evidence type="ECO:0000256" key="3">
    <source>
        <dbReference type="ARBA" id="ARBA00022989"/>
    </source>
</evidence>
<feature type="region of interest" description="Disordered" evidence="6">
    <location>
        <begin position="294"/>
        <end position="313"/>
    </location>
</feature>
<dbReference type="AlphaFoldDB" id="A0A835Y4S8"/>
<dbReference type="EMBL" id="JAEHOE010000056">
    <property type="protein sequence ID" value="KAG2491029.1"/>
    <property type="molecule type" value="Genomic_DNA"/>
</dbReference>
<proteinExistence type="predicted"/>
<gene>
    <name evidence="7" type="ORF">HYH03_010477</name>
</gene>
<feature type="region of interest" description="Disordered" evidence="6">
    <location>
        <begin position="466"/>
        <end position="493"/>
    </location>
</feature>
<dbReference type="OrthoDB" id="413313at2759"/>
<dbReference type="InterPro" id="IPR013946">
    <property type="entry name" value="NCA2-like"/>
</dbReference>
<comment type="caution">
    <text evidence="7">The sequence shown here is derived from an EMBL/GenBank/DDBJ whole genome shotgun (WGS) entry which is preliminary data.</text>
</comment>
<reference evidence="7" key="1">
    <citation type="journal article" date="2020" name="bioRxiv">
        <title>Comparative genomics of Chlamydomonas.</title>
        <authorList>
            <person name="Craig R.J."/>
            <person name="Hasan A.R."/>
            <person name="Ness R.W."/>
            <person name="Keightley P.D."/>
        </authorList>
    </citation>
    <scope>NUCLEOTIDE SEQUENCE</scope>
    <source>
        <strain evidence="7">CCAP 11/70</strain>
    </source>
</reference>
<organism evidence="7 8">
    <name type="scientific">Edaphochlamys debaryana</name>
    <dbReference type="NCBI Taxonomy" id="47281"/>
    <lineage>
        <taxon>Eukaryota</taxon>
        <taxon>Viridiplantae</taxon>
        <taxon>Chlorophyta</taxon>
        <taxon>core chlorophytes</taxon>
        <taxon>Chlorophyceae</taxon>
        <taxon>CS clade</taxon>
        <taxon>Chlamydomonadales</taxon>
        <taxon>Chlamydomonadales incertae sedis</taxon>
        <taxon>Edaphochlamys</taxon>
    </lineage>
</organism>
<evidence type="ECO:0000256" key="6">
    <source>
        <dbReference type="SAM" id="MobiDB-lite"/>
    </source>
</evidence>
<dbReference type="Pfam" id="PF08637">
    <property type="entry name" value="NCA2"/>
    <property type="match status" value="1"/>
</dbReference>
<keyword evidence="2" id="KW-0812">Transmembrane</keyword>
<dbReference type="PANTHER" id="PTHR28234:SF1">
    <property type="entry name" value="NUCLEAR CONTROL OF ATPASE PROTEIN 2"/>
    <property type="match status" value="1"/>
</dbReference>
<accession>A0A835Y4S8</accession>
<evidence type="ECO:0000256" key="2">
    <source>
        <dbReference type="ARBA" id="ARBA00022692"/>
    </source>
</evidence>
<dbReference type="Proteomes" id="UP000612055">
    <property type="component" value="Unassembled WGS sequence"/>
</dbReference>
<keyword evidence="8" id="KW-1185">Reference proteome</keyword>
<dbReference type="GO" id="GO:0005741">
    <property type="term" value="C:mitochondrial outer membrane"/>
    <property type="evidence" value="ECO:0007669"/>
    <property type="project" value="TreeGrafter"/>
</dbReference>
<feature type="compositionally biased region" description="Gly residues" evidence="6">
    <location>
        <begin position="467"/>
        <end position="480"/>
    </location>
</feature>
<evidence type="ECO:0000256" key="4">
    <source>
        <dbReference type="ARBA" id="ARBA00023128"/>
    </source>
</evidence>